<proteinExistence type="predicted"/>
<comment type="caution">
    <text evidence="1">The sequence shown here is derived from an EMBL/GenBank/DDBJ whole genome shotgun (WGS) entry which is preliminary data.</text>
</comment>
<sequence length="96" mass="11468">MFNLLIFYLYDEETVIFSNKWITFRIRNPCLTSVCKLLIQTNWFIMKIPIPVHPVLSYLHSNKFRDTNPFSSQELAVTPFVLLRGKWQQSYHNSID</sequence>
<reference evidence="1" key="1">
    <citation type="submission" date="2022-05" db="EMBL/GenBank/DDBJ databases">
        <title>Chromosome-level genome of Chaenocephalus aceratus.</title>
        <authorList>
            <person name="Park H."/>
        </authorList>
    </citation>
    <scope>NUCLEOTIDE SEQUENCE</scope>
    <source>
        <strain evidence="1">KU_202001</strain>
    </source>
</reference>
<dbReference type="Proteomes" id="UP001057452">
    <property type="component" value="Chromosome 11"/>
</dbReference>
<organism evidence="1 2">
    <name type="scientific">Chaenocephalus aceratus</name>
    <name type="common">Blackfin icefish</name>
    <name type="synonym">Chaenichthys aceratus</name>
    <dbReference type="NCBI Taxonomy" id="36190"/>
    <lineage>
        <taxon>Eukaryota</taxon>
        <taxon>Metazoa</taxon>
        <taxon>Chordata</taxon>
        <taxon>Craniata</taxon>
        <taxon>Vertebrata</taxon>
        <taxon>Euteleostomi</taxon>
        <taxon>Actinopterygii</taxon>
        <taxon>Neopterygii</taxon>
        <taxon>Teleostei</taxon>
        <taxon>Neoteleostei</taxon>
        <taxon>Acanthomorphata</taxon>
        <taxon>Eupercaria</taxon>
        <taxon>Perciformes</taxon>
        <taxon>Notothenioidei</taxon>
        <taxon>Channichthyidae</taxon>
        <taxon>Chaenocephalus</taxon>
    </lineage>
</organism>
<evidence type="ECO:0000313" key="1">
    <source>
        <dbReference type="EMBL" id="KAI4817890.1"/>
    </source>
</evidence>
<evidence type="ECO:0000313" key="2">
    <source>
        <dbReference type="Proteomes" id="UP001057452"/>
    </source>
</evidence>
<name>A0ACB9WVE2_CHAAC</name>
<protein>
    <submittedName>
        <fullName evidence="1">Uncharacterized protein</fullName>
    </submittedName>
</protein>
<keyword evidence="2" id="KW-1185">Reference proteome</keyword>
<accession>A0ACB9WVE2</accession>
<dbReference type="EMBL" id="CM043795">
    <property type="protein sequence ID" value="KAI4817890.1"/>
    <property type="molecule type" value="Genomic_DNA"/>
</dbReference>
<gene>
    <name evidence="1" type="ORF">KUCAC02_011263</name>
</gene>